<sequence length="94" mass="10461">MAFMINNIDGGPISARQQPPEKIDKLDKKVEIESVDGHSSQGEPADPAEPGVPPDPLKKQPNRETVIDRMQEIAKQQHETQEANDLLRAILNRV</sequence>
<keyword evidence="3" id="KW-1185">Reference proteome</keyword>
<proteinExistence type="predicted"/>
<name>A0A562NSS7_9RHOB</name>
<feature type="region of interest" description="Disordered" evidence="1">
    <location>
        <begin position="29"/>
        <end position="62"/>
    </location>
</feature>
<dbReference type="Proteomes" id="UP000316225">
    <property type="component" value="Unassembled WGS sequence"/>
</dbReference>
<dbReference type="EMBL" id="VLKU01000004">
    <property type="protein sequence ID" value="TWI35254.1"/>
    <property type="molecule type" value="Genomic_DNA"/>
</dbReference>
<comment type="caution">
    <text evidence="2">The sequence shown here is derived from an EMBL/GenBank/DDBJ whole genome shotgun (WGS) entry which is preliminary data.</text>
</comment>
<evidence type="ECO:0000313" key="2">
    <source>
        <dbReference type="EMBL" id="TWI35254.1"/>
    </source>
</evidence>
<protein>
    <submittedName>
        <fullName evidence="2">Uncharacterized protein</fullName>
    </submittedName>
</protein>
<reference evidence="2 3" key="1">
    <citation type="journal article" date="2015" name="Stand. Genomic Sci.">
        <title>Genomic Encyclopedia of Bacterial and Archaeal Type Strains, Phase III: the genomes of soil and plant-associated and newly described type strains.</title>
        <authorList>
            <person name="Whitman W.B."/>
            <person name="Woyke T."/>
            <person name="Klenk H.P."/>
            <person name="Zhou Y."/>
            <person name="Lilburn T.G."/>
            <person name="Beck B.J."/>
            <person name="De Vos P."/>
            <person name="Vandamme P."/>
            <person name="Eisen J.A."/>
            <person name="Garrity G."/>
            <person name="Hugenholtz P."/>
            <person name="Kyrpides N.C."/>
        </authorList>
    </citation>
    <scope>NUCLEOTIDE SEQUENCE [LARGE SCALE GENOMIC DNA]</scope>
    <source>
        <strain evidence="2 3">CGMCC 1.5364</strain>
    </source>
</reference>
<feature type="region of interest" description="Disordered" evidence="1">
    <location>
        <begin position="1"/>
        <end position="20"/>
    </location>
</feature>
<evidence type="ECO:0000256" key="1">
    <source>
        <dbReference type="SAM" id="MobiDB-lite"/>
    </source>
</evidence>
<accession>A0A562NSS7</accession>
<dbReference type="AlphaFoldDB" id="A0A562NSS7"/>
<dbReference type="RefSeq" id="WP_145397581.1">
    <property type="nucleotide sequence ID" value="NZ_VLKU01000004.1"/>
</dbReference>
<evidence type="ECO:0000313" key="3">
    <source>
        <dbReference type="Proteomes" id="UP000316225"/>
    </source>
</evidence>
<gene>
    <name evidence="2" type="ORF">IQ24_01765</name>
</gene>
<organism evidence="2 3">
    <name type="scientific">Paracoccus sulfuroxidans</name>
    <dbReference type="NCBI Taxonomy" id="384678"/>
    <lineage>
        <taxon>Bacteria</taxon>
        <taxon>Pseudomonadati</taxon>
        <taxon>Pseudomonadota</taxon>
        <taxon>Alphaproteobacteria</taxon>
        <taxon>Rhodobacterales</taxon>
        <taxon>Paracoccaceae</taxon>
        <taxon>Paracoccus</taxon>
    </lineage>
</organism>